<evidence type="ECO:0000313" key="3">
    <source>
        <dbReference type="Proteomes" id="UP001500063"/>
    </source>
</evidence>
<accession>A0ABP3GIU4</accession>
<proteinExistence type="predicted"/>
<keyword evidence="3" id="KW-1185">Reference proteome</keyword>
<gene>
    <name evidence="2" type="ORF">GCM10010319_23300</name>
</gene>
<dbReference type="EMBL" id="BAAABW010000013">
    <property type="protein sequence ID" value="GAA0346235.1"/>
    <property type="molecule type" value="Genomic_DNA"/>
</dbReference>
<organism evidence="2 3">
    <name type="scientific">Streptomyces blastmyceticus</name>
    <dbReference type="NCBI Taxonomy" id="68180"/>
    <lineage>
        <taxon>Bacteria</taxon>
        <taxon>Bacillati</taxon>
        <taxon>Actinomycetota</taxon>
        <taxon>Actinomycetes</taxon>
        <taxon>Kitasatosporales</taxon>
        <taxon>Streptomycetaceae</taxon>
        <taxon>Streptomyces</taxon>
    </lineage>
</organism>
<comment type="caution">
    <text evidence="2">The sequence shown here is derived from an EMBL/GenBank/DDBJ whole genome shotgun (WGS) entry which is preliminary data.</text>
</comment>
<sequence length="60" mass="6648">MFAAFRAPHVRRTVTTSHPRTEGGSPMDTSHEVEADVWERPDYTVVGAEPEVSGHSLTVR</sequence>
<evidence type="ECO:0000256" key="1">
    <source>
        <dbReference type="SAM" id="MobiDB-lite"/>
    </source>
</evidence>
<dbReference type="Proteomes" id="UP001500063">
    <property type="component" value="Unassembled WGS sequence"/>
</dbReference>
<feature type="region of interest" description="Disordered" evidence="1">
    <location>
        <begin position="1"/>
        <end position="32"/>
    </location>
</feature>
<evidence type="ECO:0000313" key="2">
    <source>
        <dbReference type="EMBL" id="GAA0346235.1"/>
    </source>
</evidence>
<reference evidence="3" key="1">
    <citation type="journal article" date="2019" name="Int. J. Syst. Evol. Microbiol.">
        <title>The Global Catalogue of Microorganisms (GCM) 10K type strain sequencing project: providing services to taxonomists for standard genome sequencing and annotation.</title>
        <authorList>
            <consortium name="The Broad Institute Genomics Platform"/>
            <consortium name="The Broad Institute Genome Sequencing Center for Infectious Disease"/>
            <person name="Wu L."/>
            <person name="Ma J."/>
        </authorList>
    </citation>
    <scope>NUCLEOTIDE SEQUENCE [LARGE SCALE GENOMIC DNA]</scope>
    <source>
        <strain evidence="3">JCM 4565</strain>
    </source>
</reference>
<protein>
    <submittedName>
        <fullName evidence="2">Uncharacterized protein</fullName>
    </submittedName>
</protein>
<name>A0ABP3GIU4_9ACTN</name>